<sequence length="325" mass="37448">MLDQSAIKVTILLATYNGAKYIEEQLDSILQQTHTNWELLIRDDTSSDATLRIIATYQARFPDRIFIINDDLGNLGSTLNFNALLRLARKKDAAYIMLCDQDDFWLPDKIAYSLAKMRSLEHKYGKNFSLLIHTNFHYVNTELKIIKASRNFQATKIPQLNLCHLLAQNPVYGCTTILNSKLLNVIGDIPPRAENHDYWIAMVASALGKIYYADKKTILYRQHGKNISGSYDDSSLRNRFKRIIVQRRSIRDVEKKIVMVEVFKNKYLSLLTAGQIEMIDDFVDFLKNKRLSSFLKSLENGVRRQTLMQTILFYISAYLAGSKSK</sequence>
<gene>
    <name evidence="2" type="ORF">BXP70_13005</name>
</gene>
<dbReference type="SUPFAM" id="SSF53448">
    <property type="entry name" value="Nucleotide-diphospho-sugar transferases"/>
    <property type="match status" value="1"/>
</dbReference>
<dbReference type="AlphaFoldDB" id="A0A243WDX5"/>
<dbReference type="Pfam" id="PF00535">
    <property type="entry name" value="Glycos_transf_2"/>
    <property type="match status" value="1"/>
</dbReference>
<dbReference type="PANTHER" id="PTHR43685">
    <property type="entry name" value="GLYCOSYLTRANSFERASE"/>
    <property type="match status" value="1"/>
</dbReference>
<dbReference type="Gene3D" id="3.90.550.10">
    <property type="entry name" value="Spore Coat Polysaccharide Biosynthesis Protein SpsA, Chain A"/>
    <property type="match status" value="1"/>
</dbReference>
<keyword evidence="3" id="KW-1185">Reference proteome</keyword>
<organism evidence="2 3">
    <name type="scientific">Hymenobacter crusticola</name>
    <dbReference type="NCBI Taxonomy" id="1770526"/>
    <lineage>
        <taxon>Bacteria</taxon>
        <taxon>Pseudomonadati</taxon>
        <taxon>Bacteroidota</taxon>
        <taxon>Cytophagia</taxon>
        <taxon>Cytophagales</taxon>
        <taxon>Hymenobacteraceae</taxon>
        <taxon>Hymenobacter</taxon>
    </lineage>
</organism>
<dbReference type="InterPro" id="IPR001173">
    <property type="entry name" value="Glyco_trans_2-like"/>
</dbReference>
<dbReference type="Proteomes" id="UP000194873">
    <property type="component" value="Unassembled WGS sequence"/>
</dbReference>
<evidence type="ECO:0000259" key="1">
    <source>
        <dbReference type="Pfam" id="PF00535"/>
    </source>
</evidence>
<feature type="domain" description="Glycosyltransferase 2-like" evidence="1">
    <location>
        <begin position="10"/>
        <end position="119"/>
    </location>
</feature>
<dbReference type="CDD" id="cd04196">
    <property type="entry name" value="GT_2_like_d"/>
    <property type="match status" value="1"/>
</dbReference>
<comment type="caution">
    <text evidence="2">The sequence shown here is derived from an EMBL/GenBank/DDBJ whole genome shotgun (WGS) entry which is preliminary data.</text>
</comment>
<name>A0A243WDX5_9BACT</name>
<dbReference type="InterPro" id="IPR029044">
    <property type="entry name" value="Nucleotide-diphossugar_trans"/>
</dbReference>
<proteinExistence type="predicted"/>
<dbReference type="InterPro" id="IPR050834">
    <property type="entry name" value="Glycosyltransf_2"/>
</dbReference>
<evidence type="ECO:0000313" key="3">
    <source>
        <dbReference type="Proteomes" id="UP000194873"/>
    </source>
</evidence>
<dbReference type="EMBL" id="MTSE01000005">
    <property type="protein sequence ID" value="OUJ73884.1"/>
    <property type="molecule type" value="Genomic_DNA"/>
</dbReference>
<reference evidence="2 3" key="1">
    <citation type="submission" date="2017-01" db="EMBL/GenBank/DDBJ databases">
        <title>A new Hymenobacter.</title>
        <authorList>
            <person name="Liang Y."/>
            <person name="Feng F."/>
        </authorList>
    </citation>
    <scope>NUCLEOTIDE SEQUENCE [LARGE SCALE GENOMIC DNA]</scope>
    <source>
        <strain evidence="2">MIMBbqt21</strain>
    </source>
</reference>
<dbReference type="PANTHER" id="PTHR43685:SF11">
    <property type="entry name" value="GLYCOSYLTRANSFERASE TAGX-RELATED"/>
    <property type="match status" value="1"/>
</dbReference>
<protein>
    <recommendedName>
        <fullName evidence="1">Glycosyltransferase 2-like domain-containing protein</fullName>
    </recommendedName>
</protein>
<evidence type="ECO:0000313" key="2">
    <source>
        <dbReference type="EMBL" id="OUJ73884.1"/>
    </source>
</evidence>
<dbReference type="OrthoDB" id="9815829at2"/>
<accession>A0A243WDX5</accession>
<dbReference type="RefSeq" id="WP_086594492.1">
    <property type="nucleotide sequence ID" value="NZ_MTSE01000005.1"/>
</dbReference>